<dbReference type="AlphaFoldDB" id="A0A2D1U904"/>
<keyword evidence="2" id="KW-1185">Reference proteome</keyword>
<dbReference type="Proteomes" id="UP000223749">
    <property type="component" value="Chromosome"/>
</dbReference>
<evidence type="ECO:0000313" key="2">
    <source>
        <dbReference type="Proteomes" id="UP000223749"/>
    </source>
</evidence>
<sequence length="115" mass="13084">MAREVAGKWIVTNAVEIDYEDGTEVFRADMFARPWACLEFKEDGSGSIFDGEGNVDAFTYVATDESLVLKYTQGNDTTTYRIQELTESRLCVQEEHLEAYDGVVHKELIEINLHK</sequence>
<name>A0A2D1U904_9SPHI</name>
<accession>A0A2D1U904</accession>
<protein>
    <recommendedName>
        <fullName evidence="3">Lipocalin-like domain-containing protein</fullName>
    </recommendedName>
</protein>
<gene>
    <name evidence="1" type="ORF">CPT03_17045</name>
</gene>
<proteinExistence type="predicted"/>
<dbReference type="OrthoDB" id="769596at2"/>
<reference evidence="1 2" key="1">
    <citation type="submission" date="2017-10" db="EMBL/GenBank/DDBJ databases">
        <title>Whole genome of Pedobacter ginsengisoli T01R-27 isolated from tomato rhizosphere.</title>
        <authorList>
            <person name="Weon H.-Y."/>
            <person name="Lee S.A."/>
            <person name="Sang M.K."/>
            <person name="Song J."/>
        </authorList>
    </citation>
    <scope>NUCLEOTIDE SEQUENCE [LARGE SCALE GENOMIC DNA]</scope>
    <source>
        <strain evidence="1 2">T01R-27</strain>
    </source>
</reference>
<dbReference type="RefSeq" id="WP_099439960.1">
    <property type="nucleotide sequence ID" value="NZ_CP024091.1"/>
</dbReference>
<evidence type="ECO:0000313" key="1">
    <source>
        <dbReference type="EMBL" id="ATP58052.1"/>
    </source>
</evidence>
<dbReference type="EMBL" id="CP024091">
    <property type="protein sequence ID" value="ATP58052.1"/>
    <property type="molecule type" value="Genomic_DNA"/>
</dbReference>
<dbReference type="KEGG" id="pgs:CPT03_17045"/>
<evidence type="ECO:0008006" key="3">
    <source>
        <dbReference type="Google" id="ProtNLM"/>
    </source>
</evidence>
<organism evidence="1 2">
    <name type="scientific">Pedobacter ginsengisoli</name>
    <dbReference type="NCBI Taxonomy" id="363852"/>
    <lineage>
        <taxon>Bacteria</taxon>
        <taxon>Pseudomonadati</taxon>
        <taxon>Bacteroidota</taxon>
        <taxon>Sphingobacteriia</taxon>
        <taxon>Sphingobacteriales</taxon>
        <taxon>Sphingobacteriaceae</taxon>
        <taxon>Pedobacter</taxon>
    </lineage>
</organism>